<keyword evidence="4" id="KW-1185">Reference proteome</keyword>
<dbReference type="PROSITE" id="PS51257">
    <property type="entry name" value="PROKAR_LIPOPROTEIN"/>
    <property type="match status" value="1"/>
</dbReference>
<protein>
    <submittedName>
        <fullName evidence="3">Uncharacterized protein</fullName>
    </submittedName>
</protein>
<dbReference type="InterPro" id="IPR012332">
    <property type="entry name" value="Autotransporter_pectin_lyase_C"/>
</dbReference>
<proteinExistence type="predicted"/>
<organism evidence="3 4">
    <name type="scientific">Vibrio eleionomae</name>
    <dbReference type="NCBI Taxonomy" id="2653505"/>
    <lineage>
        <taxon>Bacteria</taxon>
        <taxon>Pseudomonadati</taxon>
        <taxon>Pseudomonadota</taxon>
        <taxon>Gammaproteobacteria</taxon>
        <taxon>Vibrionales</taxon>
        <taxon>Vibrionaceae</taxon>
        <taxon>Vibrio</taxon>
    </lineage>
</organism>
<dbReference type="RefSeq" id="WP_161156779.1">
    <property type="nucleotide sequence ID" value="NZ_WEKT01000028.1"/>
</dbReference>
<dbReference type="EMBL" id="WEKT01000028">
    <property type="protein sequence ID" value="MZI94398.1"/>
    <property type="molecule type" value="Genomic_DNA"/>
</dbReference>
<evidence type="ECO:0000313" key="4">
    <source>
        <dbReference type="Proteomes" id="UP000462621"/>
    </source>
</evidence>
<feature type="compositionally biased region" description="Pro residues" evidence="1">
    <location>
        <begin position="46"/>
        <end position="70"/>
    </location>
</feature>
<dbReference type="Gene3D" id="2.160.20.20">
    <property type="match status" value="1"/>
</dbReference>
<accession>A0A7X4LLY0</accession>
<name>A0A7X4LLY0_9VIBR</name>
<keyword evidence="2" id="KW-0732">Signal</keyword>
<evidence type="ECO:0000313" key="3">
    <source>
        <dbReference type="EMBL" id="MZI94398.1"/>
    </source>
</evidence>
<feature type="signal peptide" evidence="2">
    <location>
        <begin position="1"/>
        <end position="18"/>
    </location>
</feature>
<dbReference type="AlphaFoldDB" id="A0A7X4LLY0"/>
<feature type="chain" id="PRO_5031229702" evidence="2">
    <location>
        <begin position="19"/>
        <end position="470"/>
    </location>
</feature>
<reference evidence="3 4" key="1">
    <citation type="submission" date="2019-10" db="EMBL/GenBank/DDBJ databases">
        <title>Vibrio sp. nov. isolated from a shrimp pond.</title>
        <authorList>
            <person name="Gomez-Gil B."/>
            <person name="Enciso-Ibarra J."/>
            <person name="Enciso-Ibarra K."/>
            <person name="Bolan-Mejia C."/>
        </authorList>
    </citation>
    <scope>NUCLEOTIDE SEQUENCE [LARGE SCALE GENOMIC DNA]</scope>
    <source>
        <strain evidence="3 4">CAIM 722</strain>
    </source>
</reference>
<comment type="caution">
    <text evidence="3">The sequence shown here is derived from an EMBL/GenBank/DDBJ whole genome shotgun (WGS) entry which is preliminary data.</text>
</comment>
<feature type="region of interest" description="Disordered" evidence="1">
    <location>
        <begin position="40"/>
        <end position="72"/>
    </location>
</feature>
<dbReference type="Proteomes" id="UP000462621">
    <property type="component" value="Unassembled WGS sequence"/>
</dbReference>
<dbReference type="InterPro" id="IPR011050">
    <property type="entry name" value="Pectin_lyase_fold/virulence"/>
</dbReference>
<evidence type="ECO:0000256" key="1">
    <source>
        <dbReference type="SAM" id="MobiDB-lite"/>
    </source>
</evidence>
<evidence type="ECO:0000256" key="2">
    <source>
        <dbReference type="SAM" id="SignalP"/>
    </source>
</evidence>
<dbReference type="SUPFAM" id="SSF51126">
    <property type="entry name" value="Pectin lyase-like"/>
    <property type="match status" value="1"/>
</dbReference>
<gene>
    <name evidence="3" type="ORF">F9817_14465</name>
</gene>
<sequence length="470" mass="48796">MKKSWFVLCGLASLTGCAPGPDGQPMIDARVLTPVVGPLVMGPQGGPAPGPPPEGMPPRPDNGMPPPPGGFRPGGPKVEFGTAAYILSDGERIDGGKYISTRDDENTIRAQGNTSATLNGVTIVKNEGRATSNEGSSFYGLNAAVLAKDHANLDINGGRIVANAEGANGVFAYGDTIIHIRNTQVQVSGGNAGGIEVAGGGVLYADNLDVHTTVKAAIRSDRGGGQLFVNGGQYTTQGSMGAPAIYSTADIHVNNATLTSNDSEAVVIEGFNSVTLNNTKLTGRMRDPQGKDGDDVIRNIMLYQSMSGDAQDGTSKFTMNGGELTARSGDMFYVTNTDSVVNLHNVQVNLASNSLLLRVAGNHHKNGWGTQGQNGGVCAVNLTDQSLAGNIYVDGISQLTLAITASSHYTGAINQQGESAKSLSVTLDDSSSWTLTSDSYISEFHGDLHHVTLNGHTLYIAGKAVSAARH</sequence>